<dbReference type="GO" id="GO:0016757">
    <property type="term" value="F:glycosyltransferase activity"/>
    <property type="evidence" value="ECO:0007669"/>
    <property type="project" value="UniProtKB-KW"/>
</dbReference>
<protein>
    <submittedName>
        <fullName evidence="8">Glycosyl transferase</fullName>
    </submittedName>
</protein>
<accession>A0A075MTP1</accession>
<feature type="transmembrane region" description="Helical" evidence="6">
    <location>
        <begin position="12"/>
        <end position="35"/>
    </location>
</feature>
<feature type="transmembrane region" description="Helical" evidence="6">
    <location>
        <begin position="343"/>
        <end position="365"/>
    </location>
</feature>
<comment type="subcellular location">
    <subcellularLocation>
        <location evidence="1">Cell membrane</location>
    </subcellularLocation>
</comment>
<dbReference type="AlphaFoldDB" id="A0A075MTP1"/>
<dbReference type="Gene3D" id="3.90.550.10">
    <property type="entry name" value="Spore Coat Polysaccharide Biosynthesis Protein SpsA, Chain A"/>
    <property type="match status" value="1"/>
</dbReference>
<proteinExistence type="predicted"/>
<dbReference type="eggNOG" id="arCOG01390">
    <property type="taxonomic scope" value="Archaea"/>
</dbReference>
<dbReference type="EMBL" id="CP007174">
    <property type="protein sequence ID" value="AIF84555.1"/>
    <property type="molecule type" value="Genomic_DNA"/>
</dbReference>
<keyword evidence="2" id="KW-1003">Cell membrane</keyword>
<evidence type="ECO:0000256" key="6">
    <source>
        <dbReference type="SAM" id="Phobius"/>
    </source>
</evidence>
<evidence type="ECO:0000313" key="9">
    <source>
        <dbReference type="Proteomes" id="UP000028194"/>
    </source>
</evidence>
<organism evidence="8 9">
    <name type="scientific">Candidatus Nitrososphaera evergladensis SR1</name>
    <dbReference type="NCBI Taxonomy" id="1459636"/>
    <lineage>
        <taxon>Archaea</taxon>
        <taxon>Nitrososphaerota</taxon>
        <taxon>Nitrososphaeria</taxon>
        <taxon>Nitrososphaerales</taxon>
        <taxon>Nitrososphaeraceae</taxon>
        <taxon>Nitrososphaera</taxon>
    </lineage>
</organism>
<dbReference type="KEGG" id="nev:NTE_02506"/>
<sequence length="422" mass="46560">MEPAALDVAIAAVNFTLAAIFAGILGVWVYFLTYMTKSFRLAPRMDDYHYYPLAPANGGSDSKPKVSVILPARNEEKYIARCLDTLLAQDYPNFEVIAINDNSTDRTGEIIQSYAVRDRRIVYVSTPAKPEGWAGKNWACHQGYKKASGEYLFFTDADTEHAPDVMSLAVGRMLSEGLDALTAIPRLLCNDFWTKVTLPALSTFLHTRFSPLRVNDPKHKTGYFFGSFFVITKKTYEAVGTHEGVRQELVEDGALGNKVKAAGFRMKMVRGEKHVEAIWARDFTTLWHGLRRLVIPLYHQDHTGAHLIAVAVFFIMFAPFLFLGYTVPAFFALAANSGGLGGLSATILLGVHVATILMLLATTAVQSKLGVMQSPAYALGSPLSGALIYLGFASAIVDARKKGAVSWRDRQYTVSEKQNFLH</sequence>
<evidence type="ECO:0000313" key="8">
    <source>
        <dbReference type="EMBL" id="AIF84555.1"/>
    </source>
</evidence>
<evidence type="ECO:0000259" key="7">
    <source>
        <dbReference type="Pfam" id="PF00535"/>
    </source>
</evidence>
<gene>
    <name evidence="8" type="ORF">NTE_02506</name>
</gene>
<name>A0A075MTP1_9ARCH</name>
<evidence type="ECO:0000256" key="4">
    <source>
        <dbReference type="ARBA" id="ARBA00022679"/>
    </source>
</evidence>
<keyword evidence="5 6" id="KW-0472">Membrane</keyword>
<dbReference type="OrthoDB" id="46222at2157"/>
<dbReference type="InterPro" id="IPR029044">
    <property type="entry name" value="Nucleotide-diphossugar_trans"/>
</dbReference>
<dbReference type="GO" id="GO:0005886">
    <property type="term" value="C:plasma membrane"/>
    <property type="evidence" value="ECO:0007669"/>
    <property type="project" value="UniProtKB-SubCell"/>
</dbReference>
<evidence type="ECO:0000256" key="2">
    <source>
        <dbReference type="ARBA" id="ARBA00022475"/>
    </source>
</evidence>
<evidence type="ECO:0000256" key="5">
    <source>
        <dbReference type="ARBA" id="ARBA00023136"/>
    </source>
</evidence>
<evidence type="ECO:0000256" key="3">
    <source>
        <dbReference type="ARBA" id="ARBA00022676"/>
    </source>
</evidence>
<dbReference type="Proteomes" id="UP000028194">
    <property type="component" value="Chromosome"/>
</dbReference>
<dbReference type="STRING" id="1459636.NTE_02506"/>
<evidence type="ECO:0000256" key="1">
    <source>
        <dbReference type="ARBA" id="ARBA00004236"/>
    </source>
</evidence>
<dbReference type="SUPFAM" id="SSF53448">
    <property type="entry name" value="Nucleotide-diphospho-sugar transferases"/>
    <property type="match status" value="1"/>
</dbReference>
<feature type="domain" description="Glycosyltransferase 2-like" evidence="7">
    <location>
        <begin position="67"/>
        <end position="237"/>
    </location>
</feature>
<keyword evidence="9" id="KW-1185">Reference proteome</keyword>
<feature type="transmembrane region" description="Helical" evidence="6">
    <location>
        <begin position="307"/>
        <end position="331"/>
    </location>
</feature>
<dbReference type="PANTHER" id="PTHR43646:SF2">
    <property type="entry name" value="GLYCOSYLTRANSFERASE 2-LIKE DOMAIN-CONTAINING PROTEIN"/>
    <property type="match status" value="1"/>
</dbReference>
<dbReference type="HOGENOM" id="CLU_038143_0_0_2"/>
<reference evidence="8 9" key="1">
    <citation type="journal article" date="2014" name="PLoS ONE">
        <title>Genome Sequence of Candidatus Nitrososphaera evergladensis from Group I.1b Enriched from Everglades Soil Reveals Novel Genomic Features of the Ammonia-Oxidizing Archaea.</title>
        <authorList>
            <person name="Zhalnina K.V."/>
            <person name="Dias R."/>
            <person name="Leonard M.T."/>
            <person name="Dorr de Quadros P."/>
            <person name="Camargo F.A."/>
            <person name="Drew J.C."/>
            <person name="Farmerie W.G."/>
            <person name="Daroub S.H."/>
            <person name="Triplett E.W."/>
        </authorList>
    </citation>
    <scope>NUCLEOTIDE SEQUENCE [LARGE SCALE GENOMIC DNA]</scope>
    <source>
        <strain evidence="8 9">SR1</strain>
    </source>
</reference>
<dbReference type="GeneID" id="41598210"/>
<feature type="transmembrane region" description="Helical" evidence="6">
    <location>
        <begin position="377"/>
        <end position="397"/>
    </location>
</feature>
<keyword evidence="6" id="KW-1133">Transmembrane helix</keyword>
<dbReference type="InterPro" id="IPR001173">
    <property type="entry name" value="Glyco_trans_2-like"/>
</dbReference>
<dbReference type="CDD" id="cd00761">
    <property type="entry name" value="Glyco_tranf_GTA_type"/>
    <property type="match status" value="1"/>
</dbReference>
<keyword evidence="6" id="KW-0812">Transmembrane</keyword>
<dbReference type="RefSeq" id="WP_148701109.1">
    <property type="nucleotide sequence ID" value="NZ_CP007174.1"/>
</dbReference>
<dbReference type="PANTHER" id="PTHR43646">
    <property type="entry name" value="GLYCOSYLTRANSFERASE"/>
    <property type="match status" value="1"/>
</dbReference>
<keyword evidence="4 8" id="KW-0808">Transferase</keyword>
<keyword evidence="3" id="KW-0328">Glycosyltransferase</keyword>
<dbReference type="Pfam" id="PF00535">
    <property type="entry name" value="Glycos_transf_2"/>
    <property type="match status" value="1"/>
</dbReference>